<evidence type="ECO:0000256" key="1">
    <source>
        <dbReference type="SAM" id="MobiDB-lite"/>
    </source>
</evidence>
<proteinExistence type="predicted"/>
<reference evidence="3" key="2">
    <citation type="journal article" date="2008" name="Nucleic Acids Res.">
        <title>The rice annotation project database (RAP-DB): 2008 update.</title>
        <authorList>
            <consortium name="The rice annotation project (RAP)"/>
        </authorList>
    </citation>
    <scope>GENOME REANNOTATION</scope>
    <source>
        <strain evidence="3">cv. Nipponbare</strain>
    </source>
</reference>
<protein>
    <submittedName>
        <fullName evidence="2">Uncharacterized protein</fullName>
    </submittedName>
</protein>
<dbReference type="AlphaFoldDB" id="Q84M72"/>
<accession>Q84M72</accession>
<feature type="compositionally biased region" description="Basic and acidic residues" evidence="1">
    <location>
        <begin position="24"/>
        <end position="40"/>
    </location>
</feature>
<feature type="region of interest" description="Disordered" evidence="1">
    <location>
        <begin position="1"/>
        <end position="40"/>
    </location>
</feature>
<sequence>MERKRVLLAMGKESWEGEGTEEEGAGKEPWEGEGDGVRRG</sequence>
<name>Q84M72_ORYSJ</name>
<evidence type="ECO:0000313" key="3">
    <source>
        <dbReference type="Proteomes" id="UP000000763"/>
    </source>
</evidence>
<gene>
    <name evidence="2" type="primary">OSJNBa0059G06.7</name>
</gene>
<evidence type="ECO:0000313" key="2">
    <source>
        <dbReference type="EMBL" id="AAP21397.1"/>
    </source>
</evidence>
<dbReference type="Proteomes" id="UP000000763">
    <property type="component" value="Chromosome 3"/>
</dbReference>
<reference evidence="3" key="1">
    <citation type="journal article" date="2005" name="Nature">
        <title>The map-based sequence of the rice genome.</title>
        <authorList>
            <consortium name="International rice genome sequencing project (IRGSP)"/>
            <person name="Matsumoto T."/>
            <person name="Wu J."/>
            <person name="Kanamori H."/>
            <person name="Katayose Y."/>
            <person name="Fujisawa M."/>
            <person name="Namiki N."/>
            <person name="Mizuno H."/>
            <person name="Yamamoto K."/>
            <person name="Antonio B.A."/>
            <person name="Baba T."/>
            <person name="Sakata K."/>
            <person name="Nagamura Y."/>
            <person name="Aoki H."/>
            <person name="Arikawa K."/>
            <person name="Arita K."/>
            <person name="Bito T."/>
            <person name="Chiden Y."/>
            <person name="Fujitsuka N."/>
            <person name="Fukunaka R."/>
            <person name="Hamada M."/>
            <person name="Harada C."/>
            <person name="Hayashi A."/>
            <person name="Hijishita S."/>
            <person name="Honda M."/>
            <person name="Hosokawa S."/>
            <person name="Ichikawa Y."/>
            <person name="Idonuma A."/>
            <person name="Iijima M."/>
            <person name="Ikeda M."/>
            <person name="Ikeno M."/>
            <person name="Ito K."/>
            <person name="Ito S."/>
            <person name="Ito T."/>
            <person name="Ito Y."/>
            <person name="Ito Y."/>
            <person name="Iwabuchi A."/>
            <person name="Kamiya K."/>
            <person name="Karasawa W."/>
            <person name="Kurita K."/>
            <person name="Katagiri S."/>
            <person name="Kikuta A."/>
            <person name="Kobayashi H."/>
            <person name="Kobayashi N."/>
            <person name="Machita K."/>
            <person name="Maehara T."/>
            <person name="Masukawa M."/>
            <person name="Mizubayashi T."/>
            <person name="Mukai Y."/>
            <person name="Nagasaki H."/>
            <person name="Nagata Y."/>
            <person name="Naito S."/>
            <person name="Nakashima M."/>
            <person name="Nakama Y."/>
            <person name="Nakamichi Y."/>
            <person name="Nakamura M."/>
            <person name="Meguro A."/>
            <person name="Negishi M."/>
            <person name="Ohta I."/>
            <person name="Ohta T."/>
            <person name="Okamoto M."/>
            <person name="Ono N."/>
            <person name="Saji S."/>
            <person name="Sakaguchi M."/>
            <person name="Sakai K."/>
            <person name="Shibata M."/>
            <person name="Shimokawa T."/>
            <person name="Song J."/>
            <person name="Takazaki Y."/>
            <person name="Terasawa K."/>
            <person name="Tsugane M."/>
            <person name="Tsuji K."/>
            <person name="Ueda S."/>
            <person name="Waki K."/>
            <person name="Yamagata H."/>
            <person name="Yamamoto M."/>
            <person name="Yamamoto S."/>
            <person name="Yamane H."/>
            <person name="Yoshiki S."/>
            <person name="Yoshihara R."/>
            <person name="Yukawa K."/>
            <person name="Zhong H."/>
            <person name="Yano M."/>
            <person name="Yuan Q."/>
            <person name="Ouyang S."/>
            <person name="Liu J."/>
            <person name="Jones K.M."/>
            <person name="Gansberger K."/>
            <person name="Moffat K."/>
            <person name="Hill J."/>
            <person name="Bera J."/>
            <person name="Fadrosh D."/>
            <person name="Jin S."/>
            <person name="Johri S."/>
            <person name="Kim M."/>
            <person name="Overton L."/>
            <person name="Reardon M."/>
            <person name="Tsitrin T."/>
            <person name="Vuong H."/>
            <person name="Weaver B."/>
            <person name="Ciecko A."/>
            <person name="Tallon L."/>
            <person name="Jackson J."/>
            <person name="Pai G."/>
            <person name="Aken S.V."/>
            <person name="Utterback T."/>
            <person name="Reidmuller S."/>
            <person name="Feldblyum T."/>
            <person name="Hsiao J."/>
            <person name="Zismann V."/>
            <person name="Iobst S."/>
            <person name="de Vazeille A.R."/>
            <person name="Buell C.R."/>
            <person name="Ying K."/>
            <person name="Li Y."/>
            <person name="Lu T."/>
            <person name="Huang Y."/>
            <person name="Zhao Q."/>
            <person name="Feng Q."/>
            <person name="Zhang L."/>
            <person name="Zhu J."/>
            <person name="Weng Q."/>
            <person name="Mu J."/>
            <person name="Lu Y."/>
            <person name="Fan D."/>
            <person name="Liu Y."/>
            <person name="Guan J."/>
            <person name="Zhang Y."/>
            <person name="Yu S."/>
            <person name="Liu X."/>
            <person name="Zhang Y."/>
            <person name="Hong G."/>
            <person name="Han B."/>
            <person name="Choisne N."/>
            <person name="Demange N."/>
            <person name="Orjeda G."/>
            <person name="Samain S."/>
            <person name="Cattolico L."/>
            <person name="Pelletier E."/>
            <person name="Couloux A."/>
            <person name="Segurens B."/>
            <person name="Wincker P."/>
            <person name="D'Hont A."/>
            <person name="Scarpelli C."/>
            <person name="Weissenbach J."/>
            <person name="Salanoubat M."/>
            <person name="Quetier F."/>
            <person name="Yu Y."/>
            <person name="Kim H.R."/>
            <person name="Rambo T."/>
            <person name="Currie J."/>
            <person name="Collura K."/>
            <person name="Luo M."/>
            <person name="Yang T."/>
            <person name="Ammiraju J.S.S."/>
            <person name="Engler F."/>
            <person name="Soderlund C."/>
            <person name="Wing R.A."/>
            <person name="Palmer L.E."/>
            <person name="de la Bastide M."/>
            <person name="Spiegel L."/>
            <person name="Nascimento L."/>
            <person name="Zutavern T."/>
            <person name="O'Shaughnessy A."/>
            <person name="Dike S."/>
            <person name="Dedhia N."/>
            <person name="Preston R."/>
            <person name="Balija V."/>
            <person name="McCombie W.R."/>
            <person name="Chow T."/>
            <person name="Chen H."/>
            <person name="Chung M."/>
            <person name="Chen C."/>
            <person name="Shaw J."/>
            <person name="Wu H."/>
            <person name="Hsiao K."/>
            <person name="Chao Y."/>
            <person name="Chu M."/>
            <person name="Cheng C."/>
            <person name="Hour A."/>
            <person name="Lee P."/>
            <person name="Lin S."/>
            <person name="Lin Y."/>
            <person name="Liou J."/>
            <person name="Liu S."/>
            <person name="Hsing Y."/>
            <person name="Raghuvanshi S."/>
            <person name="Mohanty A."/>
            <person name="Bharti A.K."/>
            <person name="Gaur A."/>
            <person name="Gupta V."/>
            <person name="Kumar D."/>
            <person name="Ravi V."/>
            <person name="Vij S."/>
            <person name="Kapur A."/>
            <person name="Khurana P."/>
            <person name="Khurana P."/>
            <person name="Khurana J.P."/>
            <person name="Tyagi A.K."/>
            <person name="Gaikwad K."/>
            <person name="Singh A."/>
            <person name="Dalal V."/>
            <person name="Srivastava S."/>
            <person name="Dixit A."/>
            <person name="Pal A.K."/>
            <person name="Ghazi I.A."/>
            <person name="Yadav M."/>
            <person name="Pandit A."/>
            <person name="Bhargava A."/>
            <person name="Sureshbabu K."/>
            <person name="Batra K."/>
            <person name="Sharma T.R."/>
            <person name="Mohapatra T."/>
            <person name="Singh N.K."/>
            <person name="Messing J."/>
            <person name="Nelson A.B."/>
            <person name="Fuks G."/>
            <person name="Kavchok S."/>
            <person name="Keizer G."/>
            <person name="Linton E."/>
            <person name="Llaca V."/>
            <person name="Song R."/>
            <person name="Tanyolac B."/>
            <person name="Young S."/>
            <person name="Ho-Il K."/>
            <person name="Hahn J.H."/>
            <person name="Sangsakoo G."/>
            <person name="Vanavichit A."/>
            <person name="de Mattos Luiz.A.T."/>
            <person name="Zimmer P.D."/>
            <person name="Malone G."/>
            <person name="Dellagostin O."/>
            <person name="de Oliveira A.C."/>
            <person name="Bevan M."/>
            <person name="Bancroft I."/>
            <person name="Minx P."/>
            <person name="Cordum H."/>
            <person name="Wilson R."/>
            <person name="Cheng Z."/>
            <person name="Jin W."/>
            <person name="Jiang J."/>
            <person name="Leong S.A."/>
            <person name="Iwama H."/>
            <person name="Gojobori T."/>
            <person name="Itoh T."/>
            <person name="Niimura Y."/>
            <person name="Fujii Y."/>
            <person name="Habara T."/>
            <person name="Sakai H."/>
            <person name="Sato Y."/>
            <person name="Wilson G."/>
            <person name="Kumar K."/>
            <person name="McCouch S."/>
            <person name="Juretic N."/>
            <person name="Hoen D."/>
            <person name="Wright S."/>
            <person name="Bruskiewich R."/>
            <person name="Bureau T."/>
            <person name="Miyao A."/>
            <person name="Hirochika H."/>
            <person name="Nishikawa T."/>
            <person name="Kadowaki K."/>
            <person name="Sugiura M."/>
            <person name="Burr B."/>
            <person name="Sasaki T."/>
        </authorList>
    </citation>
    <scope>NUCLEOTIDE SEQUENCE [LARGE SCALE GENOMIC DNA]</scope>
    <source>
        <strain evidence="3">cv. Nipponbare</strain>
    </source>
</reference>
<dbReference type="EMBL" id="AC096690">
    <property type="protein sequence ID" value="AAP21397.1"/>
    <property type="molecule type" value="Genomic_DNA"/>
</dbReference>
<organism evidence="2 3">
    <name type="scientific">Oryza sativa subsp. japonica</name>
    <name type="common">Rice</name>
    <dbReference type="NCBI Taxonomy" id="39947"/>
    <lineage>
        <taxon>Eukaryota</taxon>
        <taxon>Viridiplantae</taxon>
        <taxon>Streptophyta</taxon>
        <taxon>Embryophyta</taxon>
        <taxon>Tracheophyta</taxon>
        <taxon>Spermatophyta</taxon>
        <taxon>Magnoliopsida</taxon>
        <taxon>Liliopsida</taxon>
        <taxon>Poales</taxon>
        <taxon>Poaceae</taxon>
        <taxon>BOP clade</taxon>
        <taxon>Oryzoideae</taxon>
        <taxon>Oryzeae</taxon>
        <taxon>Oryzinae</taxon>
        <taxon>Oryza</taxon>
        <taxon>Oryza sativa</taxon>
    </lineage>
</organism>